<evidence type="ECO:0000256" key="5">
    <source>
        <dbReference type="ARBA" id="ARBA00022679"/>
    </source>
</evidence>
<feature type="binding site" evidence="7">
    <location>
        <position position="116"/>
    </location>
    <ligand>
        <name>(2S)-2-hydroxy-3-oxobutyl phosphate</name>
        <dbReference type="ChEBI" id="CHEBI:58830"/>
    </ligand>
</feature>
<feature type="binding site" evidence="7">
    <location>
        <begin position="44"/>
        <end position="46"/>
    </location>
    <ligand>
        <name>5-amino-6-(D-ribitylamino)uracil</name>
        <dbReference type="ChEBI" id="CHEBI:15934"/>
    </ligand>
</feature>
<dbReference type="NCBIfam" id="TIGR00114">
    <property type="entry name" value="lumazine-synth"/>
    <property type="match status" value="1"/>
</dbReference>
<evidence type="ECO:0000256" key="4">
    <source>
        <dbReference type="ARBA" id="ARBA00022619"/>
    </source>
</evidence>
<dbReference type="SUPFAM" id="SSF52121">
    <property type="entry name" value="Lumazine synthase"/>
    <property type="match status" value="1"/>
</dbReference>
<dbReference type="GO" id="GO:0009231">
    <property type="term" value="P:riboflavin biosynthetic process"/>
    <property type="evidence" value="ECO:0007669"/>
    <property type="project" value="UniProtKB-UniRule"/>
</dbReference>
<feature type="active site" description="Proton donor" evidence="7">
    <location>
        <position position="76"/>
    </location>
</feature>
<keyword evidence="5 7" id="KW-0808">Transferase</keyword>
<evidence type="ECO:0000313" key="9">
    <source>
        <dbReference type="Proteomes" id="UP000185744"/>
    </source>
</evidence>
<keyword evidence="4 7" id="KW-0686">Riboflavin biosynthesis</keyword>
<dbReference type="GO" id="GO:0009349">
    <property type="term" value="C:riboflavin synthase complex"/>
    <property type="evidence" value="ECO:0007669"/>
    <property type="project" value="UniProtKB-UniRule"/>
</dbReference>
<accession>A0A1Q6DUR5</accession>
<evidence type="ECO:0000256" key="7">
    <source>
        <dbReference type="HAMAP-Rule" id="MF_00178"/>
    </source>
</evidence>
<dbReference type="InterPro" id="IPR034964">
    <property type="entry name" value="LS"/>
</dbReference>
<keyword evidence="9" id="KW-1185">Reference proteome</keyword>
<dbReference type="InterPro" id="IPR036467">
    <property type="entry name" value="LS/RS_sf"/>
</dbReference>
<evidence type="ECO:0000313" key="8">
    <source>
        <dbReference type="EMBL" id="OKY78096.1"/>
    </source>
</evidence>
<dbReference type="CDD" id="cd09211">
    <property type="entry name" value="Lumazine_synthase_archaeal"/>
    <property type="match status" value="1"/>
</dbReference>
<dbReference type="HAMAP" id="MF_00178">
    <property type="entry name" value="Lumazine_synth"/>
    <property type="match status" value="1"/>
</dbReference>
<dbReference type="EMBL" id="MSDW01000001">
    <property type="protein sequence ID" value="OKY78096.1"/>
    <property type="molecule type" value="Genomic_DNA"/>
</dbReference>
<evidence type="ECO:0000256" key="3">
    <source>
        <dbReference type="ARBA" id="ARBA00012664"/>
    </source>
</evidence>
<dbReference type="PANTHER" id="PTHR21058:SF0">
    <property type="entry name" value="6,7-DIMETHYL-8-RIBITYLLUMAZINE SYNTHASE"/>
    <property type="match status" value="1"/>
</dbReference>
<sequence>MEINLGLVVSEFNYDITESMRKLAKRHSDFLGANVADEVFVPGVFDMPLAIRKLLKKDNIDAVVAIGCIIEGQTEHDEVVASQSSRKITDLSLEHGKPVTLGISGPGQTRLEAQERVDYAKRAVEAAVKMAKKDL</sequence>
<dbReference type="PANTHER" id="PTHR21058">
    <property type="entry name" value="6,7-DIMETHYL-8-RIBITYLLUMAZINE SYNTHASE DMRL SYNTHASE LUMAZINE SYNTHASE"/>
    <property type="match status" value="1"/>
</dbReference>
<organism evidence="8 9">
    <name type="scientific">Methanohalarchaeum thermophilum</name>
    <dbReference type="NCBI Taxonomy" id="1903181"/>
    <lineage>
        <taxon>Archaea</taxon>
        <taxon>Methanobacteriati</taxon>
        <taxon>Methanobacteriota</taxon>
        <taxon>Methanonatronarchaeia</taxon>
        <taxon>Methanonatronarchaeales</taxon>
        <taxon>Methanonatronarchaeaceae</taxon>
        <taxon>Candidatus Methanohalarchaeum</taxon>
    </lineage>
</organism>
<dbReference type="GO" id="GO:0000906">
    <property type="term" value="F:6,7-dimethyl-8-ribityllumazine synthase activity"/>
    <property type="evidence" value="ECO:0007669"/>
    <property type="project" value="UniProtKB-UniRule"/>
</dbReference>
<protein>
    <recommendedName>
        <fullName evidence="3 7">6,7-dimethyl-8-ribityllumazine synthase</fullName>
        <shortName evidence="7">DMRL synthase</shortName>
        <shortName evidence="7">LS</shortName>
        <shortName evidence="7">Lumazine synthase</shortName>
        <ecNumber evidence="3 7">2.5.1.78</ecNumber>
    </recommendedName>
</protein>
<comment type="similarity">
    <text evidence="2 7">Belongs to the DMRL synthase family.</text>
</comment>
<gene>
    <name evidence="7" type="primary">ribH</name>
    <name evidence="8" type="ORF">BTN85_0581</name>
</gene>
<reference evidence="8" key="1">
    <citation type="submission" date="2016-12" db="EMBL/GenBank/DDBJ databases">
        <title>Discovery of methanogenic haloarchaea.</title>
        <authorList>
            <person name="Sorokin D.Y."/>
            <person name="Makarova K.S."/>
            <person name="Abbas B."/>
            <person name="Ferrer M."/>
            <person name="Golyshin P.N."/>
        </authorList>
    </citation>
    <scope>NUCLEOTIDE SEQUENCE [LARGE SCALE GENOMIC DNA]</scope>
    <source>
        <strain evidence="8">HMET1</strain>
    </source>
</reference>
<dbReference type="Gene3D" id="3.40.50.960">
    <property type="entry name" value="Lumazine/riboflavin synthase"/>
    <property type="match status" value="1"/>
</dbReference>
<comment type="function">
    <text evidence="7">Catalyzes the formation of 6,7-dimethyl-8-ribityllumazine by condensation of 5-amino-6-(D-ribitylamino)uracil with 3,4-dihydroxy-2-butanone 4-phosphate. This is the penultimate step in the biosynthesis of riboflavin.</text>
</comment>
<dbReference type="Proteomes" id="UP000185744">
    <property type="component" value="Unassembled WGS sequence"/>
</dbReference>
<dbReference type="InParanoid" id="A0A1Q6DUR5"/>
<dbReference type="STRING" id="1903181.BTN85_0581"/>
<dbReference type="AlphaFoldDB" id="A0A1Q6DUR5"/>
<dbReference type="UniPathway" id="UPA00275">
    <property type="reaction ID" value="UER00404"/>
</dbReference>
<dbReference type="InterPro" id="IPR002180">
    <property type="entry name" value="LS/RS"/>
</dbReference>
<dbReference type="EC" id="2.5.1.78" evidence="3 7"/>
<dbReference type="Pfam" id="PF00885">
    <property type="entry name" value="DMRL_synthase"/>
    <property type="match status" value="1"/>
</dbReference>
<evidence type="ECO:0000256" key="1">
    <source>
        <dbReference type="ARBA" id="ARBA00004917"/>
    </source>
</evidence>
<comment type="caution">
    <text evidence="8">The sequence shown here is derived from an EMBL/GenBank/DDBJ whole genome shotgun (WGS) entry which is preliminary data.</text>
</comment>
<dbReference type="FunCoup" id="A0A1Q6DUR5">
    <property type="interactions" value="84"/>
</dbReference>
<feature type="binding site" evidence="7">
    <location>
        <position position="12"/>
    </location>
    <ligand>
        <name>5-amino-6-(D-ribitylamino)uracil</name>
        <dbReference type="ChEBI" id="CHEBI:15934"/>
    </ligand>
</feature>
<feature type="binding site" evidence="7">
    <location>
        <position position="101"/>
    </location>
    <ligand>
        <name>5-amino-6-(D-ribitylamino)uracil</name>
        <dbReference type="ChEBI" id="CHEBI:15934"/>
    </ligand>
</feature>
<feature type="binding site" evidence="7">
    <location>
        <begin position="68"/>
        <end position="70"/>
    </location>
    <ligand>
        <name>5-amino-6-(D-ribitylamino)uracil</name>
        <dbReference type="ChEBI" id="CHEBI:15934"/>
    </ligand>
</feature>
<proteinExistence type="inferred from homology"/>
<evidence type="ECO:0000256" key="2">
    <source>
        <dbReference type="ARBA" id="ARBA00007424"/>
    </source>
</evidence>
<dbReference type="FunFam" id="3.40.50.960:FF:000003">
    <property type="entry name" value="6,7-dimethyl-8-ribityllumazine synthase"/>
    <property type="match status" value="1"/>
</dbReference>
<evidence type="ECO:0000256" key="6">
    <source>
        <dbReference type="ARBA" id="ARBA00048785"/>
    </source>
</evidence>
<comment type="catalytic activity">
    <reaction evidence="6 7">
        <text>(2S)-2-hydroxy-3-oxobutyl phosphate + 5-amino-6-(D-ribitylamino)uracil = 6,7-dimethyl-8-(1-D-ribityl)lumazine + phosphate + 2 H2O + H(+)</text>
        <dbReference type="Rhea" id="RHEA:26152"/>
        <dbReference type="ChEBI" id="CHEBI:15377"/>
        <dbReference type="ChEBI" id="CHEBI:15378"/>
        <dbReference type="ChEBI" id="CHEBI:15934"/>
        <dbReference type="ChEBI" id="CHEBI:43474"/>
        <dbReference type="ChEBI" id="CHEBI:58201"/>
        <dbReference type="ChEBI" id="CHEBI:58830"/>
        <dbReference type="EC" id="2.5.1.78"/>
    </reaction>
</comment>
<feature type="binding site" evidence="7">
    <location>
        <begin position="73"/>
        <end position="74"/>
    </location>
    <ligand>
        <name>(2S)-2-hydroxy-3-oxobutyl phosphate</name>
        <dbReference type="ChEBI" id="CHEBI:58830"/>
    </ligand>
</feature>
<name>A0A1Q6DUR5_METT1</name>
<comment type="pathway">
    <text evidence="1 7">Cofactor biosynthesis; riboflavin biosynthesis; riboflavin from 2-hydroxy-3-oxobutyl phosphate and 5-amino-6-(D-ribitylamino)uracil: step 1/2.</text>
</comment>